<organism evidence="1 2">
    <name type="scientific">Ambrosia artemisiifolia</name>
    <name type="common">Common ragweed</name>
    <dbReference type="NCBI Taxonomy" id="4212"/>
    <lineage>
        <taxon>Eukaryota</taxon>
        <taxon>Viridiplantae</taxon>
        <taxon>Streptophyta</taxon>
        <taxon>Embryophyta</taxon>
        <taxon>Tracheophyta</taxon>
        <taxon>Spermatophyta</taxon>
        <taxon>Magnoliopsida</taxon>
        <taxon>eudicotyledons</taxon>
        <taxon>Gunneridae</taxon>
        <taxon>Pentapetalae</taxon>
        <taxon>asterids</taxon>
        <taxon>campanulids</taxon>
        <taxon>Asterales</taxon>
        <taxon>Asteraceae</taxon>
        <taxon>Asteroideae</taxon>
        <taxon>Heliantheae alliance</taxon>
        <taxon>Heliantheae</taxon>
        <taxon>Ambrosia</taxon>
    </lineage>
</organism>
<evidence type="ECO:0000313" key="2">
    <source>
        <dbReference type="Proteomes" id="UP001206925"/>
    </source>
</evidence>
<sequence length="96" mass="11624">MRFQWLVATEWLNARRLKRRLDRVKMMIQKKKCMKKQLKLQNPQIQVVQPLVMIKEKIRGNLVSWNYSTNSWMVPRLKSPVRIKANQVNWRGLTGY</sequence>
<dbReference type="AlphaFoldDB" id="A0AAD5C232"/>
<dbReference type="EMBL" id="JAMZMK010009944">
    <property type="protein sequence ID" value="KAI7733560.1"/>
    <property type="molecule type" value="Genomic_DNA"/>
</dbReference>
<evidence type="ECO:0000313" key="1">
    <source>
        <dbReference type="EMBL" id="KAI7733560.1"/>
    </source>
</evidence>
<gene>
    <name evidence="1" type="ORF">M8C21_002358</name>
</gene>
<proteinExistence type="predicted"/>
<protein>
    <submittedName>
        <fullName evidence="1">Uncharacterized protein</fullName>
    </submittedName>
</protein>
<comment type="caution">
    <text evidence="1">The sequence shown here is derived from an EMBL/GenBank/DDBJ whole genome shotgun (WGS) entry which is preliminary data.</text>
</comment>
<keyword evidence="2" id="KW-1185">Reference proteome</keyword>
<name>A0AAD5C232_AMBAR</name>
<accession>A0AAD5C232</accession>
<dbReference type="Proteomes" id="UP001206925">
    <property type="component" value="Unassembled WGS sequence"/>
</dbReference>
<reference evidence="1" key="1">
    <citation type="submission" date="2022-06" db="EMBL/GenBank/DDBJ databases">
        <title>Uncovering the hologenomic basis of an extraordinary plant invasion.</title>
        <authorList>
            <person name="Bieker V.C."/>
            <person name="Martin M.D."/>
            <person name="Gilbert T."/>
            <person name="Hodgins K."/>
            <person name="Battlay P."/>
            <person name="Petersen B."/>
            <person name="Wilson J."/>
        </authorList>
    </citation>
    <scope>NUCLEOTIDE SEQUENCE</scope>
    <source>
        <strain evidence="1">AA19_3_7</strain>
        <tissue evidence="1">Leaf</tissue>
    </source>
</reference>